<accession>A0A645C572</accession>
<evidence type="ECO:0000313" key="1">
    <source>
        <dbReference type="EMBL" id="MPM69104.1"/>
    </source>
</evidence>
<name>A0A645C572_9ZZZZ</name>
<comment type="caution">
    <text evidence="1">The sequence shown here is derived from an EMBL/GenBank/DDBJ whole genome shotgun (WGS) entry which is preliminary data.</text>
</comment>
<dbReference type="EMBL" id="VSSQ01022650">
    <property type="protein sequence ID" value="MPM69104.1"/>
    <property type="molecule type" value="Genomic_DNA"/>
</dbReference>
<protein>
    <submittedName>
        <fullName evidence="1">Uncharacterized protein</fullName>
    </submittedName>
</protein>
<organism evidence="1">
    <name type="scientific">bioreactor metagenome</name>
    <dbReference type="NCBI Taxonomy" id="1076179"/>
    <lineage>
        <taxon>unclassified sequences</taxon>
        <taxon>metagenomes</taxon>
        <taxon>ecological metagenomes</taxon>
    </lineage>
</organism>
<reference evidence="1" key="1">
    <citation type="submission" date="2019-08" db="EMBL/GenBank/DDBJ databases">
        <authorList>
            <person name="Kucharzyk K."/>
            <person name="Murdoch R.W."/>
            <person name="Higgins S."/>
            <person name="Loffler F."/>
        </authorList>
    </citation>
    <scope>NUCLEOTIDE SEQUENCE</scope>
</reference>
<proteinExistence type="predicted"/>
<dbReference type="AlphaFoldDB" id="A0A645C572"/>
<gene>
    <name evidence="1" type="ORF">SDC9_116048</name>
</gene>
<sequence>MLQPTVFRIQPVEVRIGGSAPDRILINDGGRINFSVGLIGPNRFPIRCVGSLNFTGSIRIKQSIAGETDSASHIAFFLNTPYLGNRRMIPVD</sequence>